<dbReference type="PANTHER" id="PTHR33993">
    <property type="entry name" value="GLYOXALASE-RELATED"/>
    <property type="match status" value="1"/>
</dbReference>
<dbReference type="InterPro" id="IPR004360">
    <property type="entry name" value="Glyas_Fos-R_dOase_dom"/>
</dbReference>
<dbReference type="InterPro" id="IPR029068">
    <property type="entry name" value="Glyas_Bleomycin-R_OHBP_Dase"/>
</dbReference>
<keyword evidence="3" id="KW-1185">Reference proteome</keyword>
<sequence length="136" mass="14721">MGGIKSGKKNKKIEARKDYVSWFEIPAIDFQQAVEFYQYIFGITMQQNITEANAMAYFPTNTGIGGAVVAGSGYVPSDSGSLIYLNGGDNLSLVLDKIEPAGGRIIMPKTLISEESGYFAVFIDSQGNKLALHSLN</sequence>
<dbReference type="CDD" id="cd07247">
    <property type="entry name" value="SgaA_N_like"/>
    <property type="match status" value="1"/>
</dbReference>
<dbReference type="GO" id="GO:0016829">
    <property type="term" value="F:lyase activity"/>
    <property type="evidence" value="ECO:0007669"/>
    <property type="project" value="UniProtKB-KW"/>
</dbReference>
<dbReference type="RefSeq" id="WP_105019752.1">
    <property type="nucleotide sequence ID" value="NZ_MSCM01000001.1"/>
</dbReference>
<organism evidence="2 3">
    <name type="scientific">Polaribacter glomeratus</name>
    <dbReference type="NCBI Taxonomy" id="102"/>
    <lineage>
        <taxon>Bacteria</taxon>
        <taxon>Pseudomonadati</taxon>
        <taxon>Bacteroidota</taxon>
        <taxon>Flavobacteriia</taxon>
        <taxon>Flavobacteriales</taxon>
        <taxon>Flavobacteriaceae</taxon>
    </lineage>
</organism>
<keyword evidence="2" id="KW-0456">Lyase</keyword>
<feature type="domain" description="VOC" evidence="1">
    <location>
        <begin position="19"/>
        <end position="135"/>
    </location>
</feature>
<evidence type="ECO:0000313" key="2">
    <source>
        <dbReference type="EMBL" id="PQJ81171.1"/>
    </source>
</evidence>
<dbReference type="PROSITE" id="PS51819">
    <property type="entry name" value="VOC"/>
    <property type="match status" value="1"/>
</dbReference>
<dbReference type="AlphaFoldDB" id="A0A2S7WV04"/>
<protein>
    <submittedName>
        <fullName evidence="2">Lactoylglutathione lyase</fullName>
    </submittedName>
</protein>
<dbReference type="Pfam" id="PF00903">
    <property type="entry name" value="Glyoxalase"/>
    <property type="match status" value="1"/>
</dbReference>
<reference evidence="2 3" key="1">
    <citation type="submission" date="2016-12" db="EMBL/GenBank/DDBJ databases">
        <title>Trade-off between light-utilization and light-protection in marine flavobacteria.</title>
        <authorList>
            <person name="Kumagai Y."/>
            <person name="Yoshizawa S."/>
            <person name="Kogure K."/>
            <person name="Iwasaki W."/>
        </authorList>
    </citation>
    <scope>NUCLEOTIDE SEQUENCE [LARGE SCALE GENOMIC DNA]</scope>
    <source>
        <strain evidence="2 3">ATCC 43844</strain>
    </source>
</reference>
<evidence type="ECO:0000259" key="1">
    <source>
        <dbReference type="PROSITE" id="PS51819"/>
    </source>
</evidence>
<evidence type="ECO:0000313" key="3">
    <source>
        <dbReference type="Proteomes" id="UP000239068"/>
    </source>
</evidence>
<accession>A0A2S7WV04</accession>
<dbReference type="OrthoDB" id="9804235at2"/>
<name>A0A2S7WV04_9FLAO</name>
<gene>
    <name evidence="2" type="ORF">BTO16_00580</name>
</gene>
<dbReference type="InterPro" id="IPR037523">
    <property type="entry name" value="VOC_core"/>
</dbReference>
<dbReference type="SUPFAM" id="SSF54593">
    <property type="entry name" value="Glyoxalase/Bleomycin resistance protein/Dihydroxybiphenyl dioxygenase"/>
    <property type="match status" value="1"/>
</dbReference>
<proteinExistence type="predicted"/>
<dbReference type="Proteomes" id="UP000239068">
    <property type="component" value="Unassembled WGS sequence"/>
</dbReference>
<dbReference type="Gene3D" id="3.10.180.10">
    <property type="entry name" value="2,3-Dihydroxybiphenyl 1,2-Dioxygenase, domain 1"/>
    <property type="match status" value="1"/>
</dbReference>
<comment type="caution">
    <text evidence="2">The sequence shown here is derived from an EMBL/GenBank/DDBJ whole genome shotgun (WGS) entry which is preliminary data.</text>
</comment>
<dbReference type="InterPro" id="IPR052164">
    <property type="entry name" value="Anthracycline_SecMetBiosynth"/>
</dbReference>
<dbReference type="EMBL" id="MSCM01000001">
    <property type="protein sequence ID" value="PQJ81171.1"/>
    <property type="molecule type" value="Genomic_DNA"/>
</dbReference>
<dbReference type="PANTHER" id="PTHR33993:SF2">
    <property type="entry name" value="VOC DOMAIN-CONTAINING PROTEIN"/>
    <property type="match status" value="1"/>
</dbReference>